<evidence type="ECO:0000313" key="3">
    <source>
        <dbReference type="Proteomes" id="UP001529510"/>
    </source>
</evidence>
<reference evidence="2 3" key="1">
    <citation type="submission" date="2024-05" db="EMBL/GenBank/DDBJ databases">
        <title>Genome sequencing and assembly of Indian major carp, Cirrhinus mrigala (Hamilton, 1822).</title>
        <authorList>
            <person name="Mohindra V."/>
            <person name="Chowdhury L.M."/>
            <person name="Lal K."/>
            <person name="Jena J.K."/>
        </authorList>
    </citation>
    <scope>NUCLEOTIDE SEQUENCE [LARGE SCALE GENOMIC DNA]</scope>
    <source>
        <strain evidence="2">CM1030</strain>
        <tissue evidence="2">Blood</tissue>
    </source>
</reference>
<feature type="non-terminal residue" evidence="2">
    <location>
        <position position="1"/>
    </location>
</feature>
<keyword evidence="3" id="KW-1185">Reference proteome</keyword>
<name>A0ABD0QYY8_CIRMR</name>
<organism evidence="2 3">
    <name type="scientific">Cirrhinus mrigala</name>
    <name type="common">Mrigala</name>
    <dbReference type="NCBI Taxonomy" id="683832"/>
    <lineage>
        <taxon>Eukaryota</taxon>
        <taxon>Metazoa</taxon>
        <taxon>Chordata</taxon>
        <taxon>Craniata</taxon>
        <taxon>Vertebrata</taxon>
        <taxon>Euteleostomi</taxon>
        <taxon>Actinopterygii</taxon>
        <taxon>Neopterygii</taxon>
        <taxon>Teleostei</taxon>
        <taxon>Ostariophysi</taxon>
        <taxon>Cypriniformes</taxon>
        <taxon>Cyprinidae</taxon>
        <taxon>Labeoninae</taxon>
        <taxon>Labeonini</taxon>
        <taxon>Cirrhinus</taxon>
    </lineage>
</organism>
<feature type="region of interest" description="Disordered" evidence="1">
    <location>
        <begin position="1"/>
        <end position="21"/>
    </location>
</feature>
<proteinExistence type="predicted"/>
<feature type="non-terminal residue" evidence="2">
    <location>
        <position position="97"/>
    </location>
</feature>
<dbReference type="AlphaFoldDB" id="A0ABD0QYY8"/>
<accession>A0ABD0QYY8</accession>
<dbReference type="EMBL" id="JAMKFB020000006">
    <property type="protein sequence ID" value="KAL0191456.1"/>
    <property type="molecule type" value="Genomic_DNA"/>
</dbReference>
<dbReference type="Proteomes" id="UP001529510">
    <property type="component" value="Unassembled WGS sequence"/>
</dbReference>
<comment type="caution">
    <text evidence="2">The sequence shown here is derived from an EMBL/GenBank/DDBJ whole genome shotgun (WGS) entry which is preliminary data.</text>
</comment>
<evidence type="ECO:0000313" key="2">
    <source>
        <dbReference type="EMBL" id="KAL0191456.1"/>
    </source>
</evidence>
<sequence length="97" mass="10833">QKLCHSNLESPPISPETPAMMVKGKAARQKGLKKEANTLSNFFQKKTPKSMERRVPVKSEPMEVYVQPLGDVKQENVEVTVGMVKDEKMDVTAFPST</sequence>
<evidence type="ECO:0000256" key="1">
    <source>
        <dbReference type="SAM" id="MobiDB-lite"/>
    </source>
</evidence>
<gene>
    <name evidence="2" type="ORF">M9458_014154</name>
</gene>
<protein>
    <submittedName>
        <fullName evidence="2">Uncharacterized protein</fullName>
    </submittedName>
</protein>